<dbReference type="KEGG" id="far:ABE41_018085"/>
<feature type="chain" id="PRO_5039332915" description="Lipoprotein" evidence="2">
    <location>
        <begin position="20"/>
        <end position="166"/>
    </location>
</feature>
<evidence type="ECO:0000313" key="3">
    <source>
        <dbReference type="EMBL" id="ANX13925.1"/>
    </source>
</evidence>
<dbReference type="EMBL" id="CP016761">
    <property type="protein sequence ID" value="ANX13925.1"/>
    <property type="molecule type" value="Genomic_DNA"/>
</dbReference>
<sequence length="166" mass="19088">MKKYILASFLFLVFILSGCGDPVQDDLLDYVNEKMPSLGKEETKILEKYEDVTGPNYTDDQTLYDALKVEIIPAYNQYIEDLESVKLETDELRKIHEDYIEAANIQASAFLTIITALENQDSGLINEANEKLNTARKMMRDYQNAVEKLAKEHDVKLEKNKKSEEL</sequence>
<proteinExistence type="predicted"/>
<keyword evidence="4" id="KW-1185">Reference proteome</keyword>
<protein>
    <recommendedName>
        <fullName evidence="5">Lipoprotein</fullName>
    </recommendedName>
</protein>
<name>A0A1B1Z916_9BACL</name>
<feature type="signal peptide" evidence="2">
    <location>
        <begin position="1"/>
        <end position="19"/>
    </location>
</feature>
<dbReference type="Proteomes" id="UP000077412">
    <property type="component" value="Chromosome"/>
</dbReference>
<accession>A0A1B1Z916</accession>
<evidence type="ECO:0000256" key="2">
    <source>
        <dbReference type="SAM" id="SignalP"/>
    </source>
</evidence>
<dbReference type="STRING" id="255247.ABE41_018085"/>
<evidence type="ECO:0000313" key="4">
    <source>
        <dbReference type="Proteomes" id="UP000077412"/>
    </source>
</evidence>
<dbReference type="OrthoDB" id="1953267at2"/>
<feature type="coiled-coil region" evidence="1">
    <location>
        <begin position="125"/>
        <end position="159"/>
    </location>
</feature>
<keyword evidence="1" id="KW-0175">Coiled coil</keyword>
<dbReference type="PROSITE" id="PS51257">
    <property type="entry name" value="PROKAR_LIPOPROTEIN"/>
    <property type="match status" value="1"/>
</dbReference>
<reference evidence="3 4" key="1">
    <citation type="submission" date="2016-08" db="EMBL/GenBank/DDBJ databases">
        <title>Complete genome sequence of Fictibacillus arsenicus G25-54, a strain with toxicity to nematodes and a potential arsenic-resistance activity.</title>
        <authorList>
            <person name="Zheng Z."/>
        </authorList>
    </citation>
    <scope>NUCLEOTIDE SEQUENCE [LARGE SCALE GENOMIC DNA]</scope>
    <source>
        <strain evidence="3 4">G25-54</strain>
    </source>
</reference>
<dbReference type="AlphaFoldDB" id="A0A1B1Z916"/>
<gene>
    <name evidence="3" type="ORF">ABE41_018085</name>
</gene>
<dbReference type="RefSeq" id="WP_066293408.1">
    <property type="nucleotide sequence ID" value="NZ_CP016761.1"/>
</dbReference>
<organism evidence="3 4">
    <name type="scientific">Fictibacillus arsenicus</name>
    <dbReference type="NCBI Taxonomy" id="255247"/>
    <lineage>
        <taxon>Bacteria</taxon>
        <taxon>Bacillati</taxon>
        <taxon>Bacillota</taxon>
        <taxon>Bacilli</taxon>
        <taxon>Bacillales</taxon>
        <taxon>Fictibacillaceae</taxon>
        <taxon>Fictibacillus</taxon>
    </lineage>
</organism>
<evidence type="ECO:0008006" key="5">
    <source>
        <dbReference type="Google" id="ProtNLM"/>
    </source>
</evidence>
<keyword evidence="2" id="KW-0732">Signal</keyword>
<evidence type="ECO:0000256" key="1">
    <source>
        <dbReference type="SAM" id="Coils"/>
    </source>
</evidence>